<evidence type="ECO:0000256" key="9">
    <source>
        <dbReference type="SAM" id="MobiDB-lite"/>
    </source>
</evidence>
<feature type="binding site" evidence="7">
    <location>
        <position position="488"/>
    </location>
    <ligand>
        <name>cyanocob(III)alamin</name>
        <dbReference type="ChEBI" id="CHEBI:17439"/>
    </ligand>
</feature>
<evidence type="ECO:0000256" key="8">
    <source>
        <dbReference type="PIRSR" id="PIRSR602157-2"/>
    </source>
</evidence>
<proteinExistence type="inferred from homology"/>
<dbReference type="GO" id="GO:0015889">
    <property type="term" value="P:cobalamin transport"/>
    <property type="evidence" value="ECO:0007669"/>
    <property type="project" value="InterPro"/>
</dbReference>
<keyword evidence="12" id="KW-1185">Reference proteome</keyword>
<dbReference type="Pfam" id="PF01122">
    <property type="entry name" value="Cobalamin_bind"/>
    <property type="match status" value="1"/>
</dbReference>
<feature type="compositionally biased region" description="Basic and acidic residues" evidence="9">
    <location>
        <begin position="19"/>
        <end position="43"/>
    </location>
</feature>
<keyword evidence="5" id="KW-0732">Signal</keyword>
<dbReference type="GeneTree" id="ENSGT00530000063370"/>
<keyword evidence="6 7" id="KW-0170">Cobalt</keyword>
<keyword evidence="8" id="KW-1015">Disulfide bond</keyword>
<keyword evidence="3" id="KW-0406">Ion transport</keyword>
<feature type="binding site" evidence="7">
    <location>
        <position position="246"/>
    </location>
    <ligand>
        <name>cyanocob(III)alamin</name>
        <dbReference type="ChEBI" id="CHEBI:17439"/>
    </ligand>
</feature>
<dbReference type="InterPro" id="IPR051588">
    <property type="entry name" value="Cobalamin_Transport"/>
</dbReference>
<gene>
    <name evidence="11" type="primary">CBLIF</name>
</gene>
<evidence type="ECO:0000256" key="1">
    <source>
        <dbReference type="ARBA" id="ARBA00004613"/>
    </source>
</evidence>
<dbReference type="Gene3D" id="2.170.130.30">
    <property type="match status" value="1"/>
</dbReference>
<dbReference type="PANTHER" id="PTHR10559:SF15">
    <property type="entry name" value="COBALAMIN BINDING INTRINSIC FACTOR"/>
    <property type="match status" value="1"/>
</dbReference>
<evidence type="ECO:0000256" key="2">
    <source>
        <dbReference type="ARBA" id="ARBA00006449"/>
    </source>
</evidence>
<dbReference type="InterPro" id="IPR002157">
    <property type="entry name" value="Cbl-bd_prot"/>
</dbReference>
<accession>A0A8B9CYH1</accession>
<sequence>MPRGSPSPLTQGIPCPGCGHKEEHEPPLSLHHSREDGGRQLKRERTRRGTGTARTAGPEDGRMLSAALSIGVLLALLGSGAAGTAPQGCDIPPQELTRMLQILERSVAESEMPNPSVLLAFNLAGATGSNGRQHLLKQIEEDAVKRAQKDMSSGQVALYTLALLSSCHDPRHVESQGHSVNLLQVLEQKTHKEVARLEEYGVPLTTLYSVGLDVLALCLTSTGDYEQDAIILAKQLLNPESQIDVDTQAVVALALECVYNRTKLHDTLDLLQEALKEVANSFLDKQAEGNGVIGNIYSTSLAMQVLETASKFYAPREWDCAQAFSAVYSYQLQQPMAVAQALPALVHRPYLDAASLDCSVVAVTIPELPLSPSQDTTAQEGPPITVHYSVSNDLKGKPFDFSTTVSVPAGSTLLAVLQAAEEAKPKEFSFKTKPTSWGPMVVSIHELEGSEADRTFWQFFSGADSLQEGVSVYKPQDGEHIRAVFSTY</sequence>
<dbReference type="Ensembl" id="ENSABRT00000036829.1">
    <property type="protein sequence ID" value="ENSABRP00000026324.1"/>
    <property type="gene ID" value="ENSABRG00000021998.1"/>
</dbReference>
<reference evidence="11" key="1">
    <citation type="submission" date="2025-08" db="UniProtKB">
        <authorList>
            <consortium name="Ensembl"/>
        </authorList>
    </citation>
    <scope>IDENTIFICATION</scope>
</reference>
<feature type="disulfide bond" evidence="8">
    <location>
        <begin position="89"/>
        <end position="320"/>
    </location>
</feature>
<dbReference type="InterPro" id="IPR027954">
    <property type="entry name" value="Transcobalamin-like_C"/>
</dbReference>
<feature type="domain" description="Transcobalamin-like C-terminal" evidence="10">
    <location>
        <begin position="410"/>
        <end position="482"/>
    </location>
</feature>
<evidence type="ECO:0000313" key="12">
    <source>
        <dbReference type="Proteomes" id="UP000694426"/>
    </source>
</evidence>
<keyword evidence="4" id="KW-0964">Secreted</keyword>
<feature type="disulfide bond" evidence="8">
    <location>
        <begin position="218"/>
        <end position="257"/>
    </location>
</feature>
<evidence type="ECO:0000256" key="5">
    <source>
        <dbReference type="ARBA" id="ARBA00022729"/>
    </source>
</evidence>
<dbReference type="GO" id="GO:0006824">
    <property type="term" value="P:cobalt ion transport"/>
    <property type="evidence" value="ECO:0007669"/>
    <property type="project" value="UniProtKB-KW"/>
</dbReference>
<comment type="subcellular location">
    <subcellularLocation>
        <location evidence="1">Secreted</location>
    </subcellularLocation>
</comment>
<dbReference type="AlphaFoldDB" id="A0A8B9CYH1"/>
<dbReference type="Gene3D" id="1.50.10.20">
    <property type="match status" value="1"/>
</dbReference>
<name>A0A8B9CYH1_9AVES</name>
<evidence type="ECO:0000256" key="3">
    <source>
        <dbReference type="ARBA" id="ARBA00022426"/>
    </source>
</evidence>
<dbReference type="Pfam" id="PF14478">
    <property type="entry name" value="DUF4430"/>
    <property type="match status" value="1"/>
</dbReference>
<dbReference type="GO" id="GO:0005615">
    <property type="term" value="C:extracellular space"/>
    <property type="evidence" value="ECO:0007669"/>
    <property type="project" value="TreeGrafter"/>
</dbReference>
<evidence type="ECO:0000259" key="10">
    <source>
        <dbReference type="Pfam" id="PF14478"/>
    </source>
</evidence>
<feature type="binding site" evidence="7">
    <location>
        <position position="340"/>
    </location>
    <ligand>
        <name>cyanocob(III)alamin</name>
        <dbReference type="ChEBI" id="CHEBI:17439"/>
    </ligand>
</feature>
<protein>
    <submittedName>
        <fullName evidence="11">Cobalamin binding intrinsic factor</fullName>
    </submittedName>
</protein>
<keyword evidence="3" id="KW-0171">Cobalt transport</keyword>
<reference evidence="11" key="2">
    <citation type="submission" date="2025-09" db="UniProtKB">
        <authorList>
            <consortium name="Ensembl"/>
        </authorList>
    </citation>
    <scope>IDENTIFICATION</scope>
</reference>
<comment type="similarity">
    <text evidence="2">Belongs to the eukaryotic cobalamin transport proteins family.</text>
</comment>
<evidence type="ECO:0000313" key="11">
    <source>
        <dbReference type="Ensembl" id="ENSABRP00000026324.1"/>
    </source>
</evidence>
<feature type="region of interest" description="Disordered" evidence="9">
    <location>
        <begin position="1"/>
        <end position="60"/>
    </location>
</feature>
<evidence type="ECO:0000256" key="4">
    <source>
        <dbReference type="ARBA" id="ARBA00022525"/>
    </source>
</evidence>
<evidence type="ECO:0000256" key="7">
    <source>
        <dbReference type="PIRSR" id="PIRSR602157-1"/>
    </source>
</evidence>
<keyword evidence="3" id="KW-0813">Transport</keyword>
<dbReference type="Proteomes" id="UP000694426">
    <property type="component" value="Unplaced"/>
</dbReference>
<feature type="binding site" evidence="7">
    <location>
        <position position="295"/>
    </location>
    <ligand>
        <name>cyanocob(III)alamin</name>
        <dbReference type="ChEBI" id="CHEBI:17439"/>
    </ligand>
</feature>
<dbReference type="GO" id="GO:0031419">
    <property type="term" value="F:cobalamin binding"/>
    <property type="evidence" value="ECO:0007669"/>
    <property type="project" value="InterPro"/>
</dbReference>
<organism evidence="11 12">
    <name type="scientific">Anser brachyrhynchus</name>
    <name type="common">Pink-footed goose</name>
    <dbReference type="NCBI Taxonomy" id="132585"/>
    <lineage>
        <taxon>Eukaryota</taxon>
        <taxon>Metazoa</taxon>
        <taxon>Chordata</taxon>
        <taxon>Craniata</taxon>
        <taxon>Vertebrata</taxon>
        <taxon>Euteleostomi</taxon>
        <taxon>Archelosauria</taxon>
        <taxon>Archosauria</taxon>
        <taxon>Dinosauria</taxon>
        <taxon>Saurischia</taxon>
        <taxon>Theropoda</taxon>
        <taxon>Coelurosauria</taxon>
        <taxon>Aves</taxon>
        <taxon>Neognathae</taxon>
        <taxon>Galloanserae</taxon>
        <taxon>Anseriformes</taxon>
        <taxon>Anatidae</taxon>
        <taxon>Anserinae</taxon>
        <taxon>Anser</taxon>
    </lineage>
</organism>
<dbReference type="PANTHER" id="PTHR10559">
    <property type="entry name" value="TRANSCOBALAMIN-1/GASTRIC INTRINSIC FACTOR"/>
    <property type="match status" value="1"/>
</dbReference>
<evidence type="ECO:0000256" key="6">
    <source>
        <dbReference type="ARBA" id="ARBA00023285"/>
    </source>
</evidence>
<feature type="binding site" evidence="7">
    <location>
        <position position="466"/>
    </location>
    <ligand>
        <name>cyanocob(III)alamin</name>
        <dbReference type="ChEBI" id="CHEBI:17439"/>
    </ligand>
</feature>